<keyword evidence="3" id="KW-0285">Flavoprotein</keyword>
<dbReference type="Proteomes" id="UP000299102">
    <property type="component" value="Unassembled WGS sequence"/>
</dbReference>
<dbReference type="GO" id="GO:0050660">
    <property type="term" value="F:flavin adenine dinucleotide binding"/>
    <property type="evidence" value="ECO:0007669"/>
    <property type="project" value="InterPro"/>
</dbReference>
<dbReference type="InterPro" id="IPR012132">
    <property type="entry name" value="GMC_OxRdtase"/>
</dbReference>
<feature type="domain" description="Glucose-methanol-choline oxidoreductase N-terminal" evidence="5">
    <location>
        <begin position="78"/>
        <end position="92"/>
    </location>
</feature>
<dbReference type="EMBL" id="BGZK01001136">
    <property type="protein sequence ID" value="GBP72177.1"/>
    <property type="molecule type" value="Genomic_DNA"/>
</dbReference>
<evidence type="ECO:0000256" key="2">
    <source>
        <dbReference type="ARBA" id="ARBA00010790"/>
    </source>
</evidence>
<keyword evidence="4" id="KW-0274">FAD</keyword>
<dbReference type="InterPro" id="IPR000172">
    <property type="entry name" value="GMC_OxRdtase_N"/>
</dbReference>
<dbReference type="Pfam" id="PF00732">
    <property type="entry name" value="GMC_oxred_N"/>
    <property type="match status" value="1"/>
</dbReference>
<sequence>MGRGRYIYQIADKEPIRSCVANTYLANVRNKGNLDVLKNTLVSKLIIKHKTVIGVELIRECGTKIKAYARKEVVLSAGAFNTPQILLLSGIGPKPELEKLGIPVVLDSPKVGKNLQDHVHVPVAVVGGPSQATTLENAVSMLDWKTFPLPMVGSLFNVNKDPKKQSPEIQTITLNFGAASPFFYYLCHITFNFNHTVCKSFFNDTLAKEVYYTLTILNNPLSRGEVTLRSTDIKDPPVINAGFFRNKADLITLSKGVKKVYELLTECYEKVGGSFSRPPLPQCDDLEFGCDDYWLCYTRIMSSTTYHPAGTCAMGPDGVTDSDLKVRGIKNLRVVDASVIPKLPTANIEPTVIMIAEYAADKIKKEYACEDETAADC</sequence>
<reference evidence="6 7" key="1">
    <citation type="journal article" date="2019" name="Commun. Biol.">
        <title>The bagworm genome reveals a unique fibroin gene that provides high tensile strength.</title>
        <authorList>
            <person name="Kono N."/>
            <person name="Nakamura H."/>
            <person name="Ohtoshi R."/>
            <person name="Tomita M."/>
            <person name="Numata K."/>
            <person name="Arakawa K."/>
        </authorList>
    </citation>
    <scope>NUCLEOTIDE SEQUENCE [LARGE SCALE GENOMIC DNA]</scope>
</reference>
<proteinExistence type="inferred from homology"/>
<comment type="similarity">
    <text evidence="2">Belongs to the GMC oxidoreductase family.</text>
</comment>
<keyword evidence="7" id="KW-1185">Reference proteome</keyword>
<comment type="cofactor">
    <cofactor evidence="1">
        <name>FAD</name>
        <dbReference type="ChEBI" id="CHEBI:57692"/>
    </cofactor>
</comment>
<gene>
    <name evidence="6" type="primary">Gld</name>
    <name evidence="6" type="ORF">EVAR_90360_1</name>
</gene>
<dbReference type="PANTHER" id="PTHR11552">
    <property type="entry name" value="GLUCOSE-METHANOL-CHOLINE GMC OXIDOREDUCTASE"/>
    <property type="match status" value="1"/>
</dbReference>
<dbReference type="GO" id="GO:0016614">
    <property type="term" value="F:oxidoreductase activity, acting on CH-OH group of donors"/>
    <property type="evidence" value="ECO:0007669"/>
    <property type="project" value="InterPro"/>
</dbReference>
<evidence type="ECO:0000313" key="6">
    <source>
        <dbReference type="EMBL" id="GBP72177.1"/>
    </source>
</evidence>
<organism evidence="6 7">
    <name type="scientific">Eumeta variegata</name>
    <name type="common">Bagworm moth</name>
    <name type="synonym">Eumeta japonica</name>
    <dbReference type="NCBI Taxonomy" id="151549"/>
    <lineage>
        <taxon>Eukaryota</taxon>
        <taxon>Metazoa</taxon>
        <taxon>Ecdysozoa</taxon>
        <taxon>Arthropoda</taxon>
        <taxon>Hexapoda</taxon>
        <taxon>Insecta</taxon>
        <taxon>Pterygota</taxon>
        <taxon>Neoptera</taxon>
        <taxon>Endopterygota</taxon>
        <taxon>Lepidoptera</taxon>
        <taxon>Glossata</taxon>
        <taxon>Ditrysia</taxon>
        <taxon>Tineoidea</taxon>
        <taxon>Psychidae</taxon>
        <taxon>Oiketicinae</taxon>
        <taxon>Eumeta</taxon>
    </lineage>
</organism>
<dbReference type="Gene3D" id="3.50.50.60">
    <property type="entry name" value="FAD/NAD(P)-binding domain"/>
    <property type="match status" value="2"/>
</dbReference>
<dbReference type="InterPro" id="IPR036188">
    <property type="entry name" value="FAD/NAD-bd_sf"/>
</dbReference>
<evidence type="ECO:0000313" key="7">
    <source>
        <dbReference type="Proteomes" id="UP000299102"/>
    </source>
</evidence>
<dbReference type="OrthoDB" id="269227at2759"/>
<protein>
    <submittedName>
        <fullName evidence="6">Glucose dehydrogenase</fullName>
    </submittedName>
</protein>
<accession>A0A4C1YCI3</accession>
<dbReference type="SUPFAM" id="SSF54373">
    <property type="entry name" value="FAD-linked reductases, C-terminal domain"/>
    <property type="match status" value="1"/>
</dbReference>
<dbReference type="AlphaFoldDB" id="A0A4C1YCI3"/>
<dbReference type="STRING" id="151549.A0A4C1YCI3"/>
<dbReference type="SUPFAM" id="SSF51905">
    <property type="entry name" value="FAD/NAD(P)-binding domain"/>
    <property type="match status" value="1"/>
</dbReference>
<dbReference type="InterPro" id="IPR007867">
    <property type="entry name" value="GMC_OxRtase_C"/>
</dbReference>
<comment type="caution">
    <text evidence="6">The sequence shown here is derived from an EMBL/GenBank/DDBJ whole genome shotgun (WGS) entry which is preliminary data.</text>
</comment>
<evidence type="ECO:0000256" key="4">
    <source>
        <dbReference type="ARBA" id="ARBA00022827"/>
    </source>
</evidence>
<evidence type="ECO:0000259" key="5">
    <source>
        <dbReference type="PROSITE" id="PS00624"/>
    </source>
</evidence>
<dbReference type="PROSITE" id="PS00624">
    <property type="entry name" value="GMC_OXRED_2"/>
    <property type="match status" value="1"/>
</dbReference>
<evidence type="ECO:0000256" key="1">
    <source>
        <dbReference type="ARBA" id="ARBA00001974"/>
    </source>
</evidence>
<name>A0A4C1YCI3_EUMVA</name>
<dbReference type="Pfam" id="PF05199">
    <property type="entry name" value="GMC_oxred_C"/>
    <property type="match status" value="1"/>
</dbReference>
<evidence type="ECO:0000256" key="3">
    <source>
        <dbReference type="ARBA" id="ARBA00022630"/>
    </source>
</evidence>
<dbReference type="PANTHER" id="PTHR11552:SF147">
    <property type="entry name" value="CHOLINE DEHYDROGENASE, MITOCHONDRIAL"/>
    <property type="match status" value="1"/>
</dbReference>